<name>A0ABX0FF86_9BURK</name>
<keyword evidence="2" id="KW-1185">Reference proteome</keyword>
<dbReference type="Gene3D" id="3.30.2310.20">
    <property type="entry name" value="RelE-like"/>
    <property type="match status" value="1"/>
</dbReference>
<reference evidence="2" key="1">
    <citation type="submission" date="2023-07" db="EMBL/GenBank/DDBJ databases">
        <title>Duganella aceri sp. nov., isolated from tree sap.</title>
        <authorList>
            <person name="Kim I.S."/>
        </authorList>
    </citation>
    <scope>NUCLEOTIDE SEQUENCE [LARGE SCALE GENOMIC DNA]</scope>
    <source>
        <strain evidence="2">SAP-35</strain>
    </source>
</reference>
<dbReference type="InterPro" id="IPR035093">
    <property type="entry name" value="RelE/ParE_toxin_dom_sf"/>
</dbReference>
<dbReference type="SUPFAM" id="SSF143011">
    <property type="entry name" value="RelE-like"/>
    <property type="match status" value="1"/>
</dbReference>
<gene>
    <name evidence="1" type="ORF">GW587_02840</name>
</gene>
<dbReference type="PANTHER" id="PTHR40266">
    <property type="entry name" value="TOXIN HIGB-1"/>
    <property type="match status" value="1"/>
</dbReference>
<dbReference type="Proteomes" id="UP000666369">
    <property type="component" value="Unassembled WGS sequence"/>
</dbReference>
<dbReference type="InterPro" id="IPR007711">
    <property type="entry name" value="HigB-1"/>
</dbReference>
<evidence type="ECO:0000313" key="2">
    <source>
        <dbReference type="Proteomes" id="UP000666369"/>
    </source>
</evidence>
<accession>A0ABX0FF86</accession>
<dbReference type="PANTHER" id="PTHR40266:SF2">
    <property type="entry name" value="TOXIN HIGB-1"/>
    <property type="match status" value="1"/>
</dbReference>
<dbReference type="RefSeq" id="WP_166098257.1">
    <property type="nucleotide sequence ID" value="NZ_JAADJT010000001.1"/>
</dbReference>
<evidence type="ECO:0000313" key="1">
    <source>
        <dbReference type="EMBL" id="NGZ83195.1"/>
    </source>
</evidence>
<sequence length="92" mass="10294">MISSFKHKGLLAFFCNDDRRAMPTASAARISRILDRLDACSKPEDMDVPGYKFHPLKGNRTGAYAVAVSGNLRVTFRFDDGNAIEVNLEDYH</sequence>
<organism evidence="1 2">
    <name type="scientific">Duganella aceris</name>
    <dbReference type="NCBI Taxonomy" id="2703883"/>
    <lineage>
        <taxon>Bacteria</taxon>
        <taxon>Pseudomonadati</taxon>
        <taxon>Pseudomonadota</taxon>
        <taxon>Betaproteobacteria</taxon>
        <taxon>Burkholderiales</taxon>
        <taxon>Oxalobacteraceae</taxon>
        <taxon>Telluria group</taxon>
        <taxon>Duganella</taxon>
    </lineage>
</organism>
<dbReference type="EMBL" id="JAADJT010000001">
    <property type="protein sequence ID" value="NGZ83195.1"/>
    <property type="molecule type" value="Genomic_DNA"/>
</dbReference>
<protein>
    <submittedName>
        <fullName evidence="1">Killer protein</fullName>
    </submittedName>
</protein>
<dbReference type="Pfam" id="PF05015">
    <property type="entry name" value="HigB-like_toxin"/>
    <property type="match status" value="1"/>
</dbReference>
<comment type="caution">
    <text evidence="1">The sequence shown here is derived from an EMBL/GenBank/DDBJ whole genome shotgun (WGS) entry which is preliminary data.</text>
</comment>
<proteinExistence type="predicted"/>